<dbReference type="Pfam" id="PF13412">
    <property type="entry name" value="HTH_24"/>
    <property type="match status" value="1"/>
</dbReference>
<dbReference type="EMBL" id="LAPV01000141">
    <property type="protein sequence ID" value="KKC32201.1"/>
    <property type="molecule type" value="Genomic_DNA"/>
</dbReference>
<reference evidence="3 5" key="2">
    <citation type="submission" date="2016-10" db="EMBL/GenBank/DDBJ databases">
        <authorList>
            <person name="de Groot N.N."/>
        </authorList>
    </citation>
    <scope>NUCLEOTIDE SEQUENCE [LARGE SCALE GENOMIC DNA]</scope>
    <source>
        <strain evidence="3 5">CGMCC 1.10210</strain>
    </source>
</reference>
<dbReference type="InterPro" id="IPR036390">
    <property type="entry name" value="WH_DNA-bd_sf"/>
</dbReference>
<dbReference type="GO" id="GO:0016301">
    <property type="term" value="F:kinase activity"/>
    <property type="evidence" value="ECO:0007669"/>
    <property type="project" value="UniProtKB-KW"/>
</dbReference>
<keyword evidence="4" id="KW-1185">Reference proteome</keyword>
<dbReference type="OrthoDB" id="49685at2"/>
<organism evidence="3 5">
    <name type="scientific">Devosia psychrophila</name>
    <dbReference type="NCBI Taxonomy" id="728005"/>
    <lineage>
        <taxon>Bacteria</taxon>
        <taxon>Pseudomonadati</taxon>
        <taxon>Pseudomonadota</taxon>
        <taxon>Alphaproteobacteria</taxon>
        <taxon>Hyphomicrobiales</taxon>
        <taxon>Devosiaceae</taxon>
        <taxon>Devosia</taxon>
    </lineage>
</organism>
<reference evidence="2 4" key="1">
    <citation type="submission" date="2015-03" db="EMBL/GenBank/DDBJ databases">
        <authorList>
            <person name="Lepp D."/>
            <person name="Hassan Y.I."/>
            <person name="Li X.-Z."/>
            <person name="Zhou T."/>
        </authorList>
    </citation>
    <scope>NUCLEOTIDE SEQUENCE [LARGE SCALE GENOMIC DNA]</scope>
    <source>
        <strain evidence="2 4">Cr7-05</strain>
    </source>
</reference>
<proteinExistence type="inferred from homology"/>
<gene>
    <name evidence="3" type="ORF">SAMN04488059_10430</name>
    <name evidence="2" type="ORF">WH91_15690</name>
</gene>
<comment type="similarity">
    <text evidence="1">Belongs to the ROK (NagC/XylR) family.</text>
</comment>
<sequence length="407" mass="43910">MVRRGLSRTSLDDLSRGTNQTGVRLYNERLVLSLIRRHGSLPKADIARRTGLSPQTISTIANSLEDDGILLRLDPLRGKVGQPLVPYALNPRGAFFLGLKIGRRSSDVVLMDFVGTVLGRIHQPHPYPTPEIIRTLAQRGIDELTLALDDTDRRRIAGFGIASPFELWNWESQLGAPPDVLEAWRQADVRTDIAAISPWPVYFHNDGTAACAAELVLGNGQHGDDFLYIFLGSFIGGGVVLNGHLFPGRTGYGGAIGPLPVPNGSGGFQQMLRSASIYVLAERLAAAGSDPQMLWREPGLWGDLGQPLADWIDEASRSLALAAVSAVSIIDFRTVVIDGAFPQSVRADLVRATQAALTEFDLQGLAPFSIAEGTIGFGAREIGGACLPLLANFTQDREVLFKENTAP</sequence>
<dbReference type="InterPro" id="IPR036388">
    <property type="entry name" value="WH-like_DNA-bd_sf"/>
</dbReference>
<evidence type="ECO:0000256" key="1">
    <source>
        <dbReference type="ARBA" id="ARBA00006479"/>
    </source>
</evidence>
<accession>A0A0F5PUY5</accession>
<evidence type="ECO:0000313" key="2">
    <source>
        <dbReference type="EMBL" id="KKC32201.1"/>
    </source>
</evidence>
<dbReference type="InterPro" id="IPR043129">
    <property type="entry name" value="ATPase_NBD"/>
</dbReference>
<evidence type="ECO:0000313" key="3">
    <source>
        <dbReference type="EMBL" id="SFC33739.1"/>
    </source>
</evidence>
<dbReference type="SUPFAM" id="SSF46785">
    <property type="entry name" value="Winged helix' DNA-binding domain"/>
    <property type="match status" value="1"/>
</dbReference>
<dbReference type="PATRIC" id="fig|728005.3.peg.1342"/>
<dbReference type="EMBL" id="FOMB01000004">
    <property type="protein sequence ID" value="SFC33739.1"/>
    <property type="molecule type" value="Genomic_DNA"/>
</dbReference>
<dbReference type="Proteomes" id="UP000033519">
    <property type="component" value="Unassembled WGS sequence"/>
</dbReference>
<dbReference type="InterPro" id="IPR000600">
    <property type="entry name" value="ROK"/>
</dbReference>
<protein>
    <submittedName>
        <fullName evidence="2">ROK family transcriptional regulator</fullName>
    </submittedName>
    <submittedName>
        <fullName evidence="3">Sugar kinase of the NBD/HSP70 family, may contain an N-terminal HTH domain</fullName>
    </submittedName>
</protein>
<dbReference type="Proteomes" id="UP000182258">
    <property type="component" value="Unassembled WGS sequence"/>
</dbReference>
<evidence type="ECO:0000313" key="4">
    <source>
        <dbReference type="Proteomes" id="UP000033519"/>
    </source>
</evidence>
<keyword evidence="3" id="KW-0418">Kinase</keyword>
<dbReference type="STRING" id="728005.SAMN04488059_10430"/>
<name>A0A0F5PUY5_9HYPH</name>
<dbReference type="Pfam" id="PF00480">
    <property type="entry name" value="ROK"/>
    <property type="match status" value="1"/>
</dbReference>
<dbReference type="RefSeq" id="WP_046171936.1">
    <property type="nucleotide sequence ID" value="NZ_FOMB01000004.1"/>
</dbReference>
<evidence type="ECO:0000313" key="5">
    <source>
        <dbReference type="Proteomes" id="UP000182258"/>
    </source>
</evidence>
<dbReference type="Gene3D" id="3.30.420.40">
    <property type="match status" value="2"/>
</dbReference>
<dbReference type="Gene3D" id="1.10.10.10">
    <property type="entry name" value="Winged helix-like DNA-binding domain superfamily/Winged helix DNA-binding domain"/>
    <property type="match status" value="1"/>
</dbReference>
<dbReference type="AlphaFoldDB" id="A0A0F5PUY5"/>
<dbReference type="PANTHER" id="PTHR18964">
    <property type="entry name" value="ROK (REPRESSOR, ORF, KINASE) FAMILY"/>
    <property type="match status" value="1"/>
</dbReference>
<dbReference type="SUPFAM" id="SSF53067">
    <property type="entry name" value="Actin-like ATPase domain"/>
    <property type="match status" value="1"/>
</dbReference>
<dbReference type="PANTHER" id="PTHR18964:SF149">
    <property type="entry name" value="BIFUNCTIONAL UDP-N-ACETYLGLUCOSAMINE 2-EPIMERASE_N-ACETYLMANNOSAMINE KINASE"/>
    <property type="match status" value="1"/>
</dbReference>
<keyword evidence="3" id="KW-0808">Transferase</keyword>